<dbReference type="STRING" id="199890.A0A182PYX4"/>
<name>A0A182PYX4_9DIPT</name>
<accession>A0A182PYX4</accession>
<feature type="domain" description="DHHA2" evidence="2">
    <location>
        <begin position="223"/>
        <end position="368"/>
    </location>
</feature>
<protein>
    <recommendedName>
        <fullName evidence="2">DHHA2 domain-containing protein</fullName>
    </recommendedName>
</protein>
<organism evidence="3 4">
    <name type="scientific">Anopheles epiroticus</name>
    <dbReference type="NCBI Taxonomy" id="199890"/>
    <lineage>
        <taxon>Eukaryota</taxon>
        <taxon>Metazoa</taxon>
        <taxon>Ecdysozoa</taxon>
        <taxon>Arthropoda</taxon>
        <taxon>Hexapoda</taxon>
        <taxon>Insecta</taxon>
        <taxon>Pterygota</taxon>
        <taxon>Neoptera</taxon>
        <taxon>Endopterygota</taxon>
        <taxon>Diptera</taxon>
        <taxon>Nematocera</taxon>
        <taxon>Culicoidea</taxon>
        <taxon>Culicidae</taxon>
        <taxon>Anophelinae</taxon>
        <taxon>Anopheles</taxon>
    </lineage>
</organism>
<proteinExistence type="inferred from homology"/>
<dbReference type="EnsemblMetazoa" id="AEPI015042-RA">
    <property type="protein sequence ID" value="AEPI015042-PA"/>
    <property type="gene ID" value="AEPI015042"/>
</dbReference>
<evidence type="ECO:0000313" key="3">
    <source>
        <dbReference type="EnsemblMetazoa" id="AEPI015042-PA"/>
    </source>
</evidence>
<dbReference type="Gene3D" id="3.90.1640.10">
    <property type="entry name" value="inorganic pyrophosphatase (n-terminal core)"/>
    <property type="match status" value="1"/>
</dbReference>
<dbReference type="PANTHER" id="PTHR12112:SF39">
    <property type="entry name" value="EG:152A3.5 PROTEIN (FBGN0003116_PN PROTEIN)"/>
    <property type="match status" value="1"/>
</dbReference>
<dbReference type="InterPro" id="IPR038222">
    <property type="entry name" value="DHHA2_dom_sf"/>
</dbReference>
<reference evidence="4" key="1">
    <citation type="submission" date="2013-03" db="EMBL/GenBank/DDBJ databases">
        <title>The Genome Sequence of Anopheles epiroticus epiroticus2.</title>
        <authorList>
            <consortium name="The Broad Institute Genomics Platform"/>
            <person name="Neafsey D.E."/>
            <person name="Howell P."/>
            <person name="Walker B."/>
            <person name="Young S.K."/>
            <person name="Zeng Q."/>
            <person name="Gargeya S."/>
            <person name="Fitzgerald M."/>
            <person name="Haas B."/>
            <person name="Abouelleil A."/>
            <person name="Allen A.W."/>
            <person name="Alvarado L."/>
            <person name="Arachchi H.M."/>
            <person name="Berlin A.M."/>
            <person name="Chapman S.B."/>
            <person name="Gainer-Dewar J."/>
            <person name="Goldberg J."/>
            <person name="Griggs A."/>
            <person name="Gujja S."/>
            <person name="Hansen M."/>
            <person name="Howarth C."/>
            <person name="Imamovic A."/>
            <person name="Ireland A."/>
            <person name="Larimer J."/>
            <person name="McCowan C."/>
            <person name="Murphy C."/>
            <person name="Pearson M."/>
            <person name="Poon T.W."/>
            <person name="Priest M."/>
            <person name="Roberts A."/>
            <person name="Saif S."/>
            <person name="Shea T."/>
            <person name="Sisk P."/>
            <person name="Sykes S."/>
            <person name="Wortman J."/>
            <person name="Nusbaum C."/>
            <person name="Birren B."/>
        </authorList>
    </citation>
    <scope>NUCLEOTIDE SEQUENCE [LARGE SCALE GENOMIC DNA]</scope>
    <source>
        <strain evidence="4">Epiroticus2</strain>
    </source>
</reference>
<evidence type="ECO:0000259" key="2">
    <source>
        <dbReference type="SMART" id="SM01131"/>
    </source>
</evidence>
<sequence length="624" mass="70065">MNTYLQRCRSVLKTAVNKIAVIGNESCDLDSVVSSIAFAFHLQHAPKFLGAWCKEDTTIFPVLNVTRTELPLKTEVTFYLKRQGIALEDLICRDDIEWNAERTLNVVLVDHHVSKLEQNIIGIVDHRPVENNARFDYAHTIELVGSCATLVGRVVLQDGIKPEQQEGYKVALQLLYGAIVLDTVNFSKQADKAKPLDYEVAAQIETHLQIAEETRSLHREQLFKSLVDARCDVSELNAYQLLLKDLKIISQNSRTVSVPGFPMAVQEFLKLPERKQHLDRFACSTGSNVVVLLGMKVLPDGSVRRDVGVVPIDDKPLAEKIIAALHACEEMNFELKEITCPDVEGTFYQQHNLKASRKQLMPIVKSVLSTIQDYTGVKTLPMFLYTAGVIGMSVAFFTLCLCDLHHMLYSRDLLLFTIQSSSLIKHLYKSGASLFQCLADIDGHLYALNMRLAAQIETHLQIAEETRSLHREQLFKSLVDARCDVSELNAYQLLLKDLKIISQNSRTVSVPGFPMAVQEFLKLPERKQHLDRFACSTGSNVVVLLGMKVLPDGSVRRDVGVVPIDDKPLAEKIIAALHACEEMNFELKEITCPDVEGTFYQQHNLKASRKQLMPIVKSVLSTIQ</sequence>
<dbReference type="PANTHER" id="PTHR12112">
    <property type="entry name" value="BNIP - RELATED"/>
    <property type="match status" value="1"/>
</dbReference>
<dbReference type="GO" id="GO:0004309">
    <property type="term" value="F:exopolyphosphatase activity"/>
    <property type="evidence" value="ECO:0007669"/>
    <property type="project" value="TreeGrafter"/>
</dbReference>
<dbReference type="InterPro" id="IPR004097">
    <property type="entry name" value="DHHA2"/>
</dbReference>
<keyword evidence="4" id="KW-1185">Reference proteome</keyword>
<comment type="similarity">
    <text evidence="1">Belongs to the PPase class C family. Prune subfamily.</text>
</comment>
<dbReference type="InterPro" id="IPR038763">
    <property type="entry name" value="DHH_sf"/>
</dbReference>
<reference evidence="3" key="2">
    <citation type="submission" date="2020-05" db="UniProtKB">
        <authorList>
            <consortium name="EnsemblMetazoa"/>
        </authorList>
    </citation>
    <scope>IDENTIFICATION</scope>
    <source>
        <strain evidence="3">Epiroticus2</strain>
    </source>
</reference>
<dbReference type="VEuPathDB" id="VectorBase:AEPI015042"/>
<feature type="domain" description="DHHA2" evidence="2">
    <location>
        <begin position="475"/>
        <end position="620"/>
    </location>
</feature>
<dbReference type="Proteomes" id="UP000075885">
    <property type="component" value="Unassembled WGS sequence"/>
</dbReference>
<dbReference type="Gene3D" id="3.10.310.20">
    <property type="entry name" value="DHHA2 domain"/>
    <property type="match status" value="2"/>
</dbReference>
<dbReference type="SMART" id="SM01131">
    <property type="entry name" value="DHHA2"/>
    <property type="match status" value="2"/>
</dbReference>
<dbReference type="Pfam" id="PF02833">
    <property type="entry name" value="DHHA2"/>
    <property type="match status" value="2"/>
</dbReference>
<dbReference type="AlphaFoldDB" id="A0A182PYX4"/>
<evidence type="ECO:0000313" key="4">
    <source>
        <dbReference type="Proteomes" id="UP000075885"/>
    </source>
</evidence>
<dbReference type="GO" id="GO:0005737">
    <property type="term" value="C:cytoplasm"/>
    <property type="evidence" value="ECO:0007669"/>
    <property type="project" value="InterPro"/>
</dbReference>
<dbReference type="SUPFAM" id="SSF64182">
    <property type="entry name" value="DHH phosphoesterases"/>
    <property type="match status" value="1"/>
</dbReference>
<evidence type="ECO:0000256" key="1">
    <source>
        <dbReference type="ARBA" id="ARBA00010331"/>
    </source>
</evidence>